<dbReference type="NCBIfam" id="NF002964">
    <property type="entry name" value="PRK03635.1"/>
    <property type="match status" value="1"/>
</dbReference>
<gene>
    <name evidence="6" type="ORF">BFG52_04410</name>
</gene>
<evidence type="ECO:0000256" key="3">
    <source>
        <dbReference type="ARBA" id="ARBA00023125"/>
    </source>
</evidence>
<dbReference type="KEGG" id="ala:BFG52_04410"/>
<dbReference type="InterPro" id="IPR036390">
    <property type="entry name" value="WH_DNA-bd_sf"/>
</dbReference>
<proteinExistence type="inferred from homology"/>
<comment type="similarity">
    <text evidence="1">Belongs to the LysR transcriptional regulatory family.</text>
</comment>
<evidence type="ECO:0000259" key="5">
    <source>
        <dbReference type="PROSITE" id="PS50931"/>
    </source>
</evidence>
<reference evidence="6 7" key="1">
    <citation type="submission" date="2016-08" db="EMBL/GenBank/DDBJ databases">
        <authorList>
            <person name="Seilhamer J.J."/>
        </authorList>
    </citation>
    <scope>NUCLEOTIDE SEQUENCE [LARGE SCALE GENOMIC DNA]</scope>
    <source>
        <strain evidence="6 7">BRTC-1</strain>
    </source>
</reference>
<dbReference type="EMBL" id="CP016895">
    <property type="protein sequence ID" value="AOA57674.1"/>
    <property type="molecule type" value="Genomic_DNA"/>
</dbReference>
<dbReference type="NCBIfam" id="TIGR03298">
    <property type="entry name" value="argP"/>
    <property type="match status" value="1"/>
</dbReference>
<evidence type="ECO:0000256" key="1">
    <source>
        <dbReference type="ARBA" id="ARBA00009437"/>
    </source>
</evidence>
<dbReference type="PANTHER" id="PTHR30579:SF2">
    <property type="entry name" value="HTH-TYPE TRANSCRIPTIONAL REGULATOR ARGP"/>
    <property type="match status" value="1"/>
</dbReference>
<feature type="domain" description="HTH lysR-type" evidence="5">
    <location>
        <begin position="1"/>
        <end position="59"/>
    </location>
</feature>
<dbReference type="SUPFAM" id="SSF53850">
    <property type="entry name" value="Periplasmic binding protein-like II"/>
    <property type="match status" value="1"/>
</dbReference>
<dbReference type="PANTHER" id="PTHR30579">
    <property type="entry name" value="TRANSCRIPTIONAL REGULATOR"/>
    <property type="match status" value="1"/>
</dbReference>
<dbReference type="AlphaFoldDB" id="A0A1B2LXJ8"/>
<dbReference type="Pfam" id="PF03466">
    <property type="entry name" value="LysR_substrate"/>
    <property type="match status" value="1"/>
</dbReference>
<keyword evidence="3" id="KW-0238">DNA-binding</keyword>
<accession>A0A1B2LXJ8</accession>
<dbReference type="InterPro" id="IPR005119">
    <property type="entry name" value="LysR_subst-bd"/>
</dbReference>
<keyword evidence="4" id="KW-0804">Transcription</keyword>
<organism evidence="6 7">
    <name type="scientific">Acinetobacter larvae</name>
    <dbReference type="NCBI Taxonomy" id="1789224"/>
    <lineage>
        <taxon>Bacteria</taxon>
        <taxon>Pseudomonadati</taxon>
        <taxon>Pseudomonadota</taxon>
        <taxon>Gammaproteobacteria</taxon>
        <taxon>Moraxellales</taxon>
        <taxon>Moraxellaceae</taxon>
        <taxon>Acinetobacter</taxon>
    </lineage>
</organism>
<evidence type="ECO:0000256" key="4">
    <source>
        <dbReference type="ARBA" id="ARBA00023163"/>
    </source>
</evidence>
<dbReference type="InterPro" id="IPR036388">
    <property type="entry name" value="WH-like_DNA-bd_sf"/>
</dbReference>
<dbReference type="GO" id="GO:0003677">
    <property type="term" value="F:DNA binding"/>
    <property type="evidence" value="ECO:0007669"/>
    <property type="project" value="UniProtKB-KW"/>
</dbReference>
<evidence type="ECO:0000313" key="7">
    <source>
        <dbReference type="Proteomes" id="UP000093391"/>
    </source>
</evidence>
<dbReference type="SUPFAM" id="SSF46785">
    <property type="entry name" value="Winged helix' DNA-binding domain"/>
    <property type="match status" value="1"/>
</dbReference>
<dbReference type="RefSeq" id="WP_067553062.1">
    <property type="nucleotide sequence ID" value="NZ_CP016895.1"/>
</dbReference>
<keyword evidence="2" id="KW-0805">Transcription regulation</keyword>
<dbReference type="NCBIfam" id="NF009888">
    <property type="entry name" value="PRK13348.1"/>
    <property type="match status" value="1"/>
</dbReference>
<name>A0A1B2LXJ8_9GAMM</name>
<dbReference type="Gene3D" id="1.10.10.10">
    <property type="entry name" value="Winged helix-like DNA-binding domain superfamily/Winged helix DNA-binding domain"/>
    <property type="match status" value="1"/>
</dbReference>
<dbReference type="InterPro" id="IPR017685">
    <property type="entry name" value="ArgP"/>
</dbReference>
<dbReference type="Pfam" id="PF00126">
    <property type="entry name" value="HTH_1"/>
    <property type="match status" value="1"/>
</dbReference>
<sequence length="304" mass="34594">MTLQNKQCQAFLAVLQYGSFEVAAQKLCISASAVSLRVQSLEKSLAQILILRERPCRATAIGLELAQHLQQMQRIEESFLYQLAAKQQQQNFYSVRIASHADSLATWLLPALSPILTAQKLLLDIQIKDQTQTHQLLESGQVNACISTETQAMQGCVAVKLGILRYRLVASPAFAQKWFAHGVKRQSLQSAPAIIFDRHDQMHRELLQQQFGLFANSYPYHHIPSAHEFLNSIVYGFGYGLVPELQMQDYIQRGELIYLAEDSIQPIDLVLYWHHWKQQAPILQTLSQALQQQAQAYLRPIKQK</sequence>
<evidence type="ECO:0000313" key="6">
    <source>
        <dbReference type="EMBL" id="AOA57674.1"/>
    </source>
</evidence>
<dbReference type="GO" id="GO:0003700">
    <property type="term" value="F:DNA-binding transcription factor activity"/>
    <property type="evidence" value="ECO:0007669"/>
    <property type="project" value="InterPro"/>
</dbReference>
<dbReference type="InterPro" id="IPR000847">
    <property type="entry name" value="LysR_HTH_N"/>
</dbReference>
<dbReference type="Gene3D" id="3.40.190.290">
    <property type="match status" value="1"/>
</dbReference>
<protein>
    <submittedName>
        <fullName evidence="6">Transcriptional regulator ArgP</fullName>
    </submittedName>
</protein>
<evidence type="ECO:0000256" key="2">
    <source>
        <dbReference type="ARBA" id="ARBA00023015"/>
    </source>
</evidence>
<keyword evidence="7" id="KW-1185">Reference proteome</keyword>
<dbReference type="OrthoDB" id="3252676at2"/>
<dbReference type="Proteomes" id="UP000093391">
    <property type="component" value="Chromosome"/>
</dbReference>
<dbReference type="PROSITE" id="PS50931">
    <property type="entry name" value="HTH_LYSR"/>
    <property type="match status" value="1"/>
</dbReference>
<dbReference type="InterPro" id="IPR050176">
    <property type="entry name" value="LTTR"/>
</dbReference>